<dbReference type="InterPro" id="IPR045372">
    <property type="entry name" value="YidB"/>
</dbReference>
<name>A0A4Q9H1Q1_9BURK</name>
<reference evidence="1 2" key="1">
    <citation type="submission" date="2019-02" db="EMBL/GenBank/DDBJ databases">
        <title>Aquabacterium sp. strain KMB7.</title>
        <authorList>
            <person name="Chen W.-M."/>
        </authorList>
    </citation>
    <scope>NUCLEOTIDE SEQUENCE [LARGE SCALE GENOMIC DNA]</scope>
    <source>
        <strain evidence="1 2">KMB7</strain>
    </source>
</reference>
<dbReference type="SUPFAM" id="SSF140804">
    <property type="entry name" value="YidB-like"/>
    <property type="match status" value="1"/>
</dbReference>
<dbReference type="RefSeq" id="WP_130969096.1">
    <property type="nucleotide sequence ID" value="NZ_SIXI01000007.1"/>
</dbReference>
<gene>
    <name evidence="1" type="ORF">EYS42_15470</name>
</gene>
<sequence length="138" mass="13687">MGLFDSIAGQVLGQLTQGNEGVGGFMQAVGGLINNHPGGLQGLVQAFEQQGLGGVVASWVGTGQNLPISGEQIQAVLGNQQVAAIAQSLGFSPQEASAKLAEFLPQVVDKLTPTGQLPQGGGVDVASVLGGLLGGLKG</sequence>
<dbReference type="AlphaFoldDB" id="A0A4Q9H1Q1"/>
<organism evidence="1 2">
    <name type="scientific">Aquabacterium lacunae</name>
    <dbReference type="NCBI Taxonomy" id="2528630"/>
    <lineage>
        <taxon>Bacteria</taxon>
        <taxon>Pseudomonadati</taxon>
        <taxon>Pseudomonadota</taxon>
        <taxon>Betaproteobacteria</taxon>
        <taxon>Burkholderiales</taxon>
        <taxon>Aquabacterium</taxon>
    </lineage>
</organism>
<evidence type="ECO:0000313" key="2">
    <source>
        <dbReference type="Proteomes" id="UP000292120"/>
    </source>
</evidence>
<dbReference type="Proteomes" id="UP000292120">
    <property type="component" value="Unassembled WGS sequence"/>
</dbReference>
<keyword evidence="2" id="KW-1185">Reference proteome</keyword>
<comment type="caution">
    <text evidence="1">The sequence shown here is derived from an EMBL/GenBank/DDBJ whole genome shotgun (WGS) entry which is preliminary data.</text>
</comment>
<accession>A0A4Q9H1Q1</accession>
<dbReference type="Gene3D" id="1.10.10.690">
    <property type="entry name" value="YidB-like"/>
    <property type="match status" value="1"/>
</dbReference>
<proteinExistence type="predicted"/>
<dbReference type="Pfam" id="PF20159">
    <property type="entry name" value="YidB"/>
    <property type="match status" value="1"/>
</dbReference>
<dbReference type="InterPro" id="IPR027405">
    <property type="entry name" value="YidB-like"/>
</dbReference>
<dbReference type="OrthoDB" id="9795283at2"/>
<dbReference type="EMBL" id="SIXI01000007">
    <property type="protein sequence ID" value="TBO28401.1"/>
    <property type="molecule type" value="Genomic_DNA"/>
</dbReference>
<protein>
    <submittedName>
        <fullName evidence="1">DUF937 domain-containing protein</fullName>
    </submittedName>
</protein>
<evidence type="ECO:0000313" key="1">
    <source>
        <dbReference type="EMBL" id="TBO28401.1"/>
    </source>
</evidence>